<organism evidence="1 2">
    <name type="scientific">Glossina palpalis gambiensis</name>
    <dbReference type="NCBI Taxonomy" id="67801"/>
    <lineage>
        <taxon>Eukaryota</taxon>
        <taxon>Metazoa</taxon>
        <taxon>Ecdysozoa</taxon>
        <taxon>Arthropoda</taxon>
        <taxon>Hexapoda</taxon>
        <taxon>Insecta</taxon>
        <taxon>Pterygota</taxon>
        <taxon>Neoptera</taxon>
        <taxon>Endopterygota</taxon>
        <taxon>Diptera</taxon>
        <taxon>Brachycera</taxon>
        <taxon>Muscomorpha</taxon>
        <taxon>Hippoboscoidea</taxon>
        <taxon>Glossinidae</taxon>
        <taxon>Glossina</taxon>
    </lineage>
</organism>
<reference evidence="1" key="2">
    <citation type="submission" date="2020-05" db="UniProtKB">
        <authorList>
            <consortium name="EnsemblMetazoa"/>
        </authorList>
    </citation>
    <scope>IDENTIFICATION</scope>
    <source>
        <strain evidence="1">IAEA</strain>
    </source>
</reference>
<evidence type="ECO:0008006" key="3">
    <source>
        <dbReference type="Google" id="ProtNLM"/>
    </source>
</evidence>
<dbReference type="PANTHER" id="PTHR43917:SF8">
    <property type="entry name" value="GH16740P-RELATED"/>
    <property type="match status" value="1"/>
</dbReference>
<proteinExistence type="predicted"/>
<dbReference type="EnsemblMetazoa" id="GPPI002914-RA">
    <property type="protein sequence ID" value="GPPI002914-PA"/>
    <property type="gene ID" value="GPPI002914"/>
</dbReference>
<sequence length="160" mass="18912">MDHLSLGTFIVHLVCEPKILLSFYYDLMSQPSRALYIILKIGGIRFRDCPVGLRNGNNENTKFHRYLSAEGKIPEYLYQKYFIEQAHVNEFFEWQYITLCSGYAVYFRRIWLDPLLGGMADYDVRIRTWLKRIHAACNPHYDYAHQFVYKISGIAQNSKL</sequence>
<dbReference type="PANTHER" id="PTHR43917">
    <property type="match status" value="1"/>
</dbReference>
<reference evidence="2" key="1">
    <citation type="submission" date="2015-01" db="EMBL/GenBank/DDBJ databases">
        <authorList>
            <person name="Aksoy S."/>
            <person name="Warren W."/>
            <person name="Wilson R.K."/>
        </authorList>
    </citation>
    <scope>NUCLEOTIDE SEQUENCE [LARGE SCALE GENOMIC DNA]</scope>
    <source>
        <strain evidence="2">IAEA</strain>
    </source>
</reference>
<dbReference type="Proteomes" id="UP000092460">
    <property type="component" value="Unassembled WGS sequence"/>
</dbReference>
<dbReference type="VEuPathDB" id="VectorBase:GPPI002914"/>
<dbReference type="GO" id="GO:0005737">
    <property type="term" value="C:cytoplasm"/>
    <property type="evidence" value="ECO:0007669"/>
    <property type="project" value="TreeGrafter"/>
</dbReference>
<dbReference type="EMBL" id="JXJN01000820">
    <property type="status" value="NOT_ANNOTATED_CDS"/>
    <property type="molecule type" value="Genomic_DNA"/>
</dbReference>
<dbReference type="STRING" id="67801.A0A1B0ANH0"/>
<keyword evidence="2" id="KW-1185">Reference proteome</keyword>
<dbReference type="GO" id="GO:0004364">
    <property type="term" value="F:glutathione transferase activity"/>
    <property type="evidence" value="ECO:0007669"/>
    <property type="project" value="TreeGrafter"/>
</dbReference>
<evidence type="ECO:0000313" key="2">
    <source>
        <dbReference type="Proteomes" id="UP000092460"/>
    </source>
</evidence>
<name>A0A1B0ANH0_9MUSC</name>
<evidence type="ECO:0000313" key="1">
    <source>
        <dbReference type="EnsemblMetazoa" id="GPPI002914-PA"/>
    </source>
</evidence>
<protein>
    <recommendedName>
        <fullName evidence="3">GST N-terminal domain-containing protein</fullName>
    </recommendedName>
</protein>
<dbReference type="AlphaFoldDB" id="A0A1B0ANH0"/>
<accession>A0A1B0ANH0</accession>
<dbReference type="GO" id="GO:0006749">
    <property type="term" value="P:glutathione metabolic process"/>
    <property type="evidence" value="ECO:0007669"/>
    <property type="project" value="TreeGrafter"/>
</dbReference>
<dbReference type="InterPro" id="IPR051369">
    <property type="entry name" value="GST_Theta"/>
</dbReference>